<dbReference type="InterPro" id="IPR003869">
    <property type="entry name" value="Polysac_CapD-like"/>
</dbReference>
<evidence type="ECO:0000256" key="1">
    <source>
        <dbReference type="ARBA" id="ARBA00007430"/>
    </source>
</evidence>
<dbReference type="CDD" id="cd05237">
    <property type="entry name" value="UDP_invert_4-6DH_SDR_e"/>
    <property type="match status" value="1"/>
</dbReference>
<evidence type="ECO:0000256" key="2">
    <source>
        <dbReference type="SAM" id="Phobius"/>
    </source>
</evidence>
<proteinExistence type="inferred from homology"/>
<feature type="transmembrane region" description="Helical" evidence="2">
    <location>
        <begin position="70"/>
        <end position="88"/>
    </location>
</feature>
<sequence>MRRFLILALTDYLLIYASYALGMYFRYGIFSLNEPEFFQNGAFFSAIVLLSLVVNGTYRVSWSYANFRDFWIILRGTFIGYIAGFFFGRFMLLLDVKIFTVPLTVSTMAFFGATLLIIWSRIFWLTYLFLKIDREGGSSERLMIIGAGDAGMSLAEEIMRNPSYGRIIGFLDDSPRKRGKRIHGLPVLGNTEMVMQLVEKHNISRVIIAIPSASSEEIRRIMSLIDLKKVRVQTLPGLAELMNKKASLGYLREISVEDLLGRETVSVEKEELRKFISGKRVLVTGAGGSIGSELCRQIAELSPSAMFLLGKGENSIYEIENELKSSYPELEIHRIIADIQDEHRMEYLFLKLKPQLVFHAAAHKHVPIMEENPTEAFRVNSLGTYTIARFADKYSAESMVMISTDKAVNPSSIMGVSKRLAEEMLKAISGKSSTKFAMVRFGNVLGSRGSVVPKFTKQIQAGGPVTVTDPRMTRYFMTVPEAVSLVLQAGAFASSGEVFVLDMGKPVKISDLARDMITLAGYVPDQEIEIKYTGIRPGEKLFEKLSLHGEAFEKTPHPKIFKLKSNKILSSEQLKELVIRLEKAVEESDFNALNAIVKEFVPDATAQINCIIPELGSKGESQK</sequence>
<feature type="transmembrane region" description="Helical" evidence="2">
    <location>
        <begin position="108"/>
        <end position="130"/>
    </location>
</feature>
<feature type="transmembrane region" description="Helical" evidence="2">
    <location>
        <begin position="5"/>
        <end position="25"/>
    </location>
</feature>
<dbReference type="PANTHER" id="PTHR43318">
    <property type="entry name" value="UDP-N-ACETYLGLUCOSAMINE 4,6-DEHYDRATASE"/>
    <property type="match status" value="1"/>
</dbReference>
<keyword evidence="2" id="KW-0472">Membrane</keyword>
<keyword evidence="2" id="KW-0812">Transmembrane</keyword>
<evidence type="ECO:0000313" key="4">
    <source>
        <dbReference type="EMBL" id="OAA27207.1"/>
    </source>
</evidence>
<keyword evidence="5" id="KW-1185">Reference proteome</keyword>
<dbReference type="InterPro" id="IPR036291">
    <property type="entry name" value="NAD(P)-bd_dom_sf"/>
</dbReference>
<comment type="similarity">
    <text evidence="1">Belongs to the polysaccharide synthase family.</text>
</comment>
<feature type="domain" description="Polysaccharide biosynthesis protein CapD-like" evidence="3">
    <location>
        <begin position="281"/>
        <end position="564"/>
    </location>
</feature>
<dbReference type="PATRIC" id="fig|1453497.3.peg.1021"/>
<name>A0A176JUT4_9BACT</name>
<gene>
    <name evidence="4" type="ORF">AT15_05140</name>
</gene>
<keyword evidence="2" id="KW-1133">Transmembrane helix</keyword>
<dbReference type="Proteomes" id="UP000077339">
    <property type="component" value="Unassembled WGS sequence"/>
</dbReference>
<feature type="transmembrane region" description="Helical" evidence="2">
    <location>
        <begin position="37"/>
        <end position="58"/>
    </location>
</feature>
<dbReference type="EMBL" id="JFHK01000028">
    <property type="protein sequence ID" value="OAA27207.1"/>
    <property type="molecule type" value="Genomic_DNA"/>
</dbReference>
<evidence type="ECO:0000313" key="5">
    <source>
        <dbReference type="Proteomes" id="UP000077339"/>
    </source>
</evidence>
<dbReference type="AlphaFoldDB" id="A0A176JUT4"/>
<organism evidence="4 5">
    <name type="scientific">Kosmotoga arenicorallina S304</name>
    <dbReference type="NCBI Taxonomy" id="1453497"/>
    <lineage>
        <taxon>Bacteria</taxon>
        <taxon>Thermotogati</taxon>
        <taxon>Thermotogota</taxon>
        <taxon>Thermotogae</taxon>
        <taxon>Kosmotogales</taxon>
        <taxon>Kosmotogaceae</taxon>
        <taxon>Kosmotoga</taxon>
    </lineage>
</organism>
<dbReference type="PANTHER" id="PTHR43318:SF1">
    <property type="entry name" value="POLYSACCHARIDE BIOSYNTHESIS PROTEIN EPSC-RELATED"/>
    <property type="match status" value="1"/>
</dbReference>
<dbReference type="InterPro" id="IPR051203">
    <property type="entry name" value="Polysaccharide_Synthase-Rel"/>
</dbReference>
<protein>
    <submittedName>
        <fullName evidence="4">Polysaccharide biosynthesis protein</fullName>
    </submittedName>
</protein>
<dbReference type="Gene3D" id="3.40.50.720">
    <property type="entry name" value="NAD(P)-binding Rossmann-like Domain"/>
    <property type="match status" value="2"/>
</dbReference>
<dbReference type="Pfam" id="PF13727">
    <property type="entry name" value="CoA_binding_3"/>
    <property type="match status" value="1"/>
</dbReference>
<dbReference type="SUPFAM" id="SSF51735">
    <property type="entry name" value="NAD(P)-binding Rossmann-fold domains"/>
    <property type="match status" value="2"/>
</dbReference>
<reference evidence="4 5" key="1">
    <citation type="submission" date="2014-02" db="EMBL/GenBank/DDBJ databases">
        <title>Kosmotoga genome sequencing.</title>
        <authorList>
            <person name="Pollo S.M."/>
            <person name="Charchuk R."/>
            <person name="Nesbo C.L."/>
        </authorList>
    </citation>
    <scope>NUCLEOTIDE SEQUENCE [LARGE SCALE GENOMIC DNA]</scope>
    <source>
        <strain evidence="4 5">S304</strain>
    </source>
</reference>
<comment type="caution">
    <text evidence="4">The sequence shown here is derived from an EMBL/GenBank/DDBJ whole genome shotgun (WGS) entry which is preliminary data.</text>
</comment>
<dbReference type="Pfam" id="PF02719">
    <property type="entry name" value="Polysacc_synt_2"/>
    <property type="match status" value="1"/>
</dbReference>
<accession>A0A176JUT4</accession>
<dbReference type="STRING" id="1453497.AT15_05140"/>
<evidence type="ECO:0000259" key="3">
    <source>
        <dbReference type="Pfam" id="PF02719"/>
    </source>
</evidence>